<name>F6FJN7_MYCHI</name>
<dbReference type="HOGENOM" id="CLU_111546_0_0_14"/>
<evidence type="ECO:0000313" key="3">
    <source>
        <dbReference type="Proteomes" id="UP000007952"/>
    </source>
</evidence>
<reference key="2">
    <citation type="submission" date="2011-05" db="EMBL/GenBank/DDBJ databases">
        <title>The Genome of Mycoplasma haemofelis Strain Ohio2, a pathogenic hemoplasma of the cat.</title>
        <authorList>
            <person name="Santos A.P."/>
            <person name="Guimaraes A.M.S."/>
            <person name="SanMiguel P.J."/>
            <person name="Martin S.W."/>
            <person name="Messick J.B."/>
        </authorList>
    </citation>
    <scope>NUCLEOTIDE SEQUENCE</scope>
    <source>
        <strain>Ohio2</strain>
    </source>
</reference>
<dbReference type="BioCyc" id="MHAE859194:G1GR7-1144-MONOMER"/>
<feature type="compositionally biased region" description="Acidic residues" evidence="1">
    <location>
        <begin position="48"/>
        <end position="64"/>
    </location>
</feature>
<proteinExistence type="predicted"/>
<sequence>MALIGISKLLLGGSSLGIGAFGLGVSFLFPKASEEETPITKTSLPEPEIQEEEVSESSVSDEDSKELTTQETVESEPAEVVSETPKEEEVPKVVIPQCSIYEVKKPTGSGSSRKVNQIIQKVKDDKEKFLTWTGQTDVFKREIREACPQDMKESVDVYVWKEGGYWKYTKDIQKDWLADKEVQRPVDLQVINQSKSV</sequence>
<dbReference type="EMBL" id="CP002808">
    <property type="protein sequence ID" value="AEG73392.1"/>
    <property type="molecule type" value="Genomic_DNA"/>
</dbReference>
<gene>
    <name evidence="2" type="ordered locus">MHF_1150</name>
</gene>
<accession>F6FJN7</accession>
<dbReference type="KEGG" id="mhf:MHF_1150"/>
<organism evidence="2 3">
    <name type="scientific">Mycoplasma haemofelis (strain Ohio2)</name>
    <dbReference type="NCBI Taxonomy" id="859194"/>
    <lineage>
        <taxon>Bacteria</taxon>
        <taxon>Bacillati</taxon>
        <taxon>Mycoplasmatota</taxon>
        <taxon>Mollicutes</taxon>
        <taxon>Mycoplasmataceae</taxon>
        <taxon>Mycoplasma</taxon>
    </lineage>
</organism>
<evidence type="ECO:0000256" key="1">
    <source>
        <dbReference type="SAM" id="MobiDB-lite"/>
    </source>
</evidence>
<dbReference type="AlphaFoldDB" id="F6FJN7"/>
<dbReference type="Proteomes" id="UP000007952">
    <property type="component" value="Chromosome"/>
</dbReference>
<evidence type="ECO:0000313" key="2">
    <source>
        <dbReference type="EMBL" id="AEG73392.1"/>
    </source>
</evidence>
<reference evidence="2 3" key="1">
    <citation type="journal article" date="2011" name="J. Bacteriol.">
        <title>Complete genome sequences of two hemotropic Mycoplasmas, Mycoplasma haemofelis strain Ohio2 and Mycoplasma suis strain Illinois.</title>
        <authorList>
            <person name="Messick J.B."/>
            <person name="Santos A.P."/>
            <person name="Guimaraes A.M."/>
        </authorList>
    </citation>
    <scope>NUCLEOTIDE SEQUENCE [LARGE SCALE GENOMIC DNA]</scope>
    <source>
        <strain evidence="2 3">Ohio2</strain>
    </source>
</reference>
<dbReference type="STRING" id="859194.MHF_1150"/>
<protein>
    <submittedName>
        <fullName evidence="2">Uncharacterized protein</fullName>
    </submittedName>
</protein>
<feature type="region of interest" description="Disordered" evidence="1">
    <location>
        <begin position="34"/>
        <end position="88"/>
    </location>
</feature>